<dbReference type="InterPro" id="IPR001345">
    <property type="entry name" value="PG/BPGM_mutase_AS"/>
</dbReference>
<protein>
    <submittedName>
        <fullName evidence="4">Probable phosphatase</fullName>
    </submittedName>
</protein>
<dbReference type="Pfam" id="PF00300">
    <property type="entry name" value="His_Phos_1"/>
    <property type="match status" value="1"/>
</dbReference>
<dbReference type="InterPro" id="IPR051695">
    <property type="entry name" value="Phosphoglycerate_Mutase"/>
</dbReference>
<evidence type="ECO:0000313" key="5">
    <source>
        <dbReference type="Proteomes" id="UP000287166"/>
    </source>
</evidence>
<dbReference type="Proteomes" id="UP000287166">
    <property type="component" value="Unassembled WGS sequence"/>
</dbReference>
<evidence type="ECO:0000256" key="1">
    <source>
        <dbReference type="ARBA" id="ARBA00022801"/>
    </source>
</evidence>
<dbReference type="STRING" id="139825.A0A401GIZ7"/>
<sequence length="215" mass="23767">MLAARVYIVRHGETDENRLGIMQGQLDTNLNAIGIEQAQLTADALEMVPFTKAFSSDLKRAVKTAEMILKRHPHVELEQDPELRERNLGDWQGRKSTERGFRAPANAEPVGEFTGRAVRWWKERIIPCTTAWDGHGEPAHILVVSHGGLIGRLIVGLLESGRVEWATGSVLTTKCFNASISVLELQAHGGGEMVSYSDTTHLNVDFVESNADVQE</sequence>
<keyword evidence="5" id="KW-1185">Reference proteome</keyword>
<accession>A0A401GIZ7</accession>
<evidence type="ECO:0000313" key="4">
    <source>
        <dbReference type="EMBL" id="GBE82142.1"/>
    </source>
</evidence>
<dbReference type="GO" id="GO:0005829">
    <property type="term" value="C:cytosol"/>
    <property type="evidence" value="ECO:0007669"/>
    <property type="project" value="TreeGrafter"/>
</dbReference>
<dbReference type="SMART" id="SM00855">
    <property type="entry name" value="PGAM"/>
    <property type="match status" value="1"/>
</dbReference>
<feature type="active site" description="Tele-phosphohistidine intermediate" evidence="2">
    <location>
        <position position="11"/>
    </location>
</feature>
<dbReference type="InterPro" id="IPR029033">
    <property type="entry name" value="His_PPase_superfam"/>
</dbReference>
<dbReference type="FunCoup" id="A0A401GIZ7">
    <property type="interactions" value="301"/>
</dbReference>
<dbReference type="GO" id="GO:0004331">
    <property type="term" value="F:fructose-2,6-bisphosphate 2-phosphatase activity"/>
    <property type="evidence" value="ECO:0007669"/>
    <property type="project" value="TreeGrafter"/>
</dbReference>
<dbReference type="GeneID" id="38779059"/>
<name>A0A401GIZ7_9APHY</name>
<dbReference type="PANTHER" id="PTHR46517">
    <property type="entry name" value="FRUCTOSE-2,6-BISPHOSPHATASE TIGAR"/>
    <property type="match status" value="1"/>
</dbReference>
<evidence type="ECO:0000256" key="2">
    <source>
        <dbReference type="PIRSR" id="PIRSR613078-1"/>
    </source>
</evidence>
<dbReference type="GO" id="GO:0043456">
    <property type="term" value="P:regulation of pentose-phosphate shunt"/>
    <property type="evidence" value="ECO:0007669"/>
    <property type="project" value="TreeGrafter"/>
</dbReference>
<dbReference type="RefSeq" id="XP_027613055.1">
    <property type="nucleotide sequence ID" value="XM_027757254.1"/>
</dbReference>
<evidence type="ECO:0000256" key="3">
    <source>
        <dbReference type="PIRSR" id="PIRSR613078-2"/>
    </source>
</evidence>
<dbReference type="EMBL" id="BFAD01000004">
    <property type="protein sequence ID" value="GBE82142.1"/>
    <property type="molecule type" value="Genomic_DNA"/>
</dbReference>
<dbReference type="PROSITE" id="PS00175">
    <property type="entry name" value="PG_MUTASE"/>
    <property type="match status" value="1"/>
</dbReference>
<dbReference type="Gene3D" id="3.40.50.1240">
    <property type="entry name" value="Phosphoglycerate mutase-like"/>
    <property type="match status" value="1"/>
</dbReference>
<dbReference type="OrthoDB" id="354304at2759"/>
<dbReference type="AlphaFoldDB" id="A0A401GIZ7"/>
<feature type="binding site" evidence="3">
    <location>
        <begin position="10"/>
        <end position="17"/>
    </location>
    <ligand>
        <name>substrate</name>
    </ligand>
</feature>
<organism evidence="4 5">
    <name type="scientific">Sparassis crispa</name>
    <dbReference type="NCBI Taxonomy" id="139825"/>
    <lineage>
        <taxon>Eukaryota</taxon>
        <taxon>Fungi</taxon>
        <taxon>Dikarya</taxon>
        <taxon>Basidiomycota</taxon>
        <taxon>Agaricomycotina</taxon>
        <taxon>Agaricomycetes</taxon>
        <taxon>Polyporales</taxon>
        <taxon>Sparassidaceae</taxon>
        <taxon>Sparassis</taxon>
    </lineage>
</organism>
<dbReference type="SUPFAM" id="SSF53254">
    <property type="entry name" value="Phosphoglycerate mutase-like"/>
    <property type="match status" value="1"/>
</dbReference>
<dbReference type="InterPro" id="IPR013078">
    <property type="entry name" value="His_Pase_superF_clade-1"/>
</dbReference>
<gene>
    <name evidence="4" type="ORF">SCP_0405220</name>
</gene>
<proteinExistence type="predicted"/>
<comment type="caution">
    <text evidence="4">The sequence shown here is derived from an EMBL/GenBank/DDBJ whole genome shotgun (WGS) entry which is preliminary data.</text>
</comment>
<feature type="binding site" evidence="3">
    <location>
        <position position="60"/>
    </location>
    <ligand>
        <name>substrate</name>
    </ligand>
</feature>
<dbReference type="InParanoid" id="A0A401GIZ7"/>
<dbReference type="CDD" id="cd07067">
    <property type="entry name" value="HP_PGM_like"/>
    <property type="match status" value="1"/>
</dbReference>
<dbReference type="PANTHER" id="PTHR46517:SF1">
    <property type="entry name" value="FRUCTOSE-2,6-BISPHOSPHATASE TIGAR"/>
    <property type="match status" value="1"/>
</dbReference>
<feature type="active site" description="Proton donor/acceptor" evidence="2">
    <location>
        <position position="85"/>
    </location>
</feature>
<reference evidence="4 5" key="1">
    <citation type="journal article" date="2018" name="Sci. Rep.">
        <title>Genome sequence of the cauliflower mushroom Sparassis crispa (Hanabiratake) and its association with beneficial usage.</title>
        <authorList>
            <person name="Kiyama R."/>
            <person name="Furutani Y."/>
            <person name="Kawaguchi K."/>
            <person name="Nakanishi T."/>
        </authorList>
    </citation>
    <scope>NUCLEOTIDE SEQUENCE [LARGE SCALE GENOMIC DNA]</scope>
</reference>
<keyword evidence="1" id="KW-0378">Hydrolase</keyword>
<dbReference type="GO" id="GO:0045820">
    <property type="term" value="P:negative regulation of glycolytic process"/>
    <property type="evidence" value="ECO:0007669"/>
    <property type="project" value="TreeGrafter"/>
</dbReference>